<gene>
    <name evidence="1" type="ORF">LY01_02292</name>
</gene>
<dbReference type="EMBL" id="PTJE01000005">
    <property type="protein sequence ID" value="PPK94070.1"/>
    <property type="molecule type" value="Genomic_DNA"/>
</dbReference>
<name>A0A2S6IIS9_9FLAO</name>
<comment type="caution">
    <text evidence="1">The sequence shown here is derived from an EMBL/GenBank/DDBJ whole genome shotgun (WGS) entry which is preliminary data.</text>
</comment>
<organism evidence="1 2">
    <name type="scientific">Nonlabens xylanidelens</name>
    <dbReference type="NCBI Taxonomy" id="191564"/>
    <lineage>
        <taxon>Bacteria</taxon>
        <taxon>Pseudomonadati</taxon>
        <taxon>Bacteroidota</taxon>
        <taxon>Flavobacteriia</taxon>
        <taxon>Flavobacteriales</taxon>
        <taxon>Flavobacteriaceae</taxon>
        <taxon>Nonlabens</taxon>
    </lineage>
</organism>
<dbReference type="AlphaFoldDB" id="A0A2S6IIS9"/>
<evidence type="ECO:0000313" key="1">
    <source>
        <dbReference type="EMBL" id="PPK94070.1"/>
    </source>
</evidence>
<sequence length="263" mass="30234">MRLITRKILIIATVLSGYYSYSQENTTEKSHSLPDRVFAVDFYLQRALPSGDNFIGNGLSDGTGYGIRMQFDIYKNIYVGGALSQDFFSVKNTDVIGEFNRATKFNAYLFLGYDYQLNDDWNITADLGYGYSQNKNRQSTEQGGGKFRDTGNVFRITTSIEYNLSSATSIYLSPSYESISYNINSAPALGDTFDKGKFINLALGIRFNVRDYRNVPLKDADNQELIDLQNRDRDDLSISEKRKLYFLKKKEARRLRRERRRSK</sequence>
<dbReference type="SUPFAM" id="SSF56935">
    <property type="entry name" value="Porins"/>
    <property type="match status" value="1"/>
</dbReference>
<evidence type="ECO:0000313" key="2">
    <source>
        <dbReference type="Proteomes" id="UP000239002"/>
    </source>
</evidence>
<protein>
    <recommendedName>
        <fullName evidence="3">Outer membrane protein with beta-barrel domain</fullName>
    </recommendedName>
</protein>
<dbReference type="OrthoDB" id="1143467at2"/>
<accession>A0A2S6IIS9</accession>
<proteinExistence type="predicted"/>
<dbReference type="Gene3D" id="2.40.160.20">
    <property type="match status" value="1"/>
</dbReference>
<keyword evidence="2" id="KW-1185">Reference proteome</keyword>
<dbReference type="RefSeq" id="WP_104515967.1">
    <property type="nucleotide sequence ID" value="NZ_MQVW01000002.1"/>
</dbReference>
<evidence type="ECO:0008006" key="3">
    <source>
        <dbReference type="Google" id="ProtNLM"/>
    </source>
</evidence>
<dbReference type="Proteomes" id="UP000239002">
    <property type="component" value="Unassembled WGS sequence"/>
</dbReference>
<reference evidence="1 2" key="1">
    <citation type="submission" date="2018-02" db="EMBL/GenBank/DDBJ databases">
        <title>Genomic Encyclopedia of Archaeal and Bacterial Type Strains, Phase II (KMG-II): from individual species to whole genera.</title>
        <authorList>
            <person name="Goeker M."/>
        </authorList>
    </citation>
    <scope>NUCLEOTIDE SEQUENCE [LARGE SCALE GENOMIC DNA]</scope>
    <source>
        <strain evidence="1 2">DSM 16809</strain>
    </source>
</reference>